<proteinExistence type="predicted"/>
<accession>A0ABU6QPC6</accession>
<sequence length="96" mass="10569">MAASAAQLPTDSGVPEGVEECVVKSDDEDIRESIDNCSKSLIGKLPLDRSFSVGTLETALHVICRQPDGFQKIQWLVSLLWRIGEYGYARNNQGDE</sequence>
<evidence type="ECO:0000313" key="2">
    <source>
        <dbReference type="Proteomes" id="UP001341840"/>
    </source>
</evidence>
<keyword evidence="2" id="KW-1185">Reference proteome</keyword>
<dbReference type="Proteomes" id="UP001341840">
    <property type="component" value="Unassembled WGS sequence"/>
</dbReference>
<protein>
    <submittedName>
        <fullName evidence="1">Uncharacterized protein</fullName>
    </submittedName>
</protein>
<organism evidence="1 2">
    <name type="scientific">Stylosanthes scabra</name>
    <dbReference type="NCBI Taxonomy" id="79078"/>
    <lineage>
        <taxon>Eukaryota</taxon>
        <taxon>Viridiplantae</taxon>
        <taxon>Streptophyta</taxon>
        <taxon>Embryophyta</taxon>
        <taxon>Tracheophyta</taxon>
        <taxon>Spermatophyta</taxon>
        <taxon>Magnoliopsida</taxon>
        <taxon>eudicotyledons</taxon>
        <taxon>Gunneridae</taxon>
        <taxon>Pentapetalae</taxon>
        <taxon>rosids</taxon>
        <taxon>fabids</taxon>
        <taxon>Fabales</taxon>
        <taxon>Fabaceae</taxon>
        <taxon>Papilionoideae</taxon>
        <taxon>50 kb inversion clade</taxon>
        <taxon>dalbergioids sensu lato</taxon>
        <taxon>Dalbergieae</taxon>
        <taxon>Pterocarpus clade</taxon>
        <taxon>Stylosanthes</taxon>
    </lineage>
</organism>
<gene>
    <name evidence="1" type="ORF">PIB30_069845</name>
</gene>
<name>A0ABU6QPC6_9FABA</name>
<dbReference type="EMBL" id="JASCZI010000775">
    <property type="protein sequence ID" value="MED6113340.1"/>
    <property type="molecule type" value="Genomic_DNA"/>
</dbReference>
<evidence type="ECO:0000313" key="1">
    <source>
        <dbReference type="EMBL" id="MED6113340.1"/>
    </source>
</evidence>
<reference evidence="1 2" key="1">
    <citation type="journal article" date="2023" name="Plants (Basel)">
        <title>Bridging the Gap: Combining Genomics and Transcriptomics Approaches to Understand Stylosanthes scabra, an Orphan Legume from the Brazilian Caatinga.</title>
        <authorList>
            <person name="Ferreira-Neto J.R.C."/>
            <person name="da Silva M.D."/>
            <person name="Binneck E."/>
            <person name="de Melo N.F."/>
            <person name="da Silva R.H."/>
            <person name="de Melo A.L.T.M."/>
            <person name="Pandolfi V."/>
            <person name="Bustamante F.O."/>
            <person name="Brasileiro-Vidal A.C."/>
            <person name="Benko-Iseppon A.M."/>
        </authorList>
    </citation>
    <scope>NUCLEOTIDE SEQUENCE [LARGE SCALE GENOMIC DNA]</scope>
    <source>
        <tissue evidence="1">Leaves</tissue>
    </source>
</reference>
<comment type="caution">
    <text evidence="1">The sequence shown here is derived from an EMBL/GenBank/DDBJ whole genome shotgun (WGS) entry which is preliminary data.</text>
</comment>